<dbReference type="PANTHER" id="PTHR47143:SF1">
    <property type="entry name" value="ION_TRANS DOMAIN-CONTAINING PROTEIN"/>
    <property type="match status" value="1"/>
</dbReference>
<feature type="transmembrane region" description="Helical" evidence="10">
    <location>
        <begin position="932"/>
        <end position="952"/>
    </location>
</feature>
<dbReference type="GO" id="GO:0022857">
    <property type="term" value="F:transmembrane transporter activity"/>
    <property type="evidence" value="ECO:0007669"/>
    <property type="project" value="TreeGrafter"/>
</dbReference>
<evidence type="ECO:0000256" key="4">
    <source>
        <dbReference type="ARBA" id="ARBA00023043"/>
    </source>
</evidence>
<evidence type="ECO:0000256" key="3">
    <source>
        <dbReference type="ARBA" id="ARBA00022737"/>
    </source>
</evidence>
<feature type="transmembrane region" description="Helical" evidence="10">
    <location>
        <begin position="996"/>
        <end position="1020"/>
    </location>
</feature>
<proteinExistence type="predicted"/>
<dbReference type="EMBL" id="CAJNOQ010001375">
    <property type="protein sequence ID" value="CAF0890266.1"/>
    <property type="molecule type" value="Genomic_DNA"/>
</dbReference>
<feature type="compositionally biased region" description="Basic and acidic residues" evidence="9">
    <location>
        <begin position="9"/>
        <end position="19"/>
    </location>
</feature>
<keyword evidence="3" id="KW-0677">Repeat</keyword>
<feature type="repeat" description="ANK" evidence="8">
    <location>
        <begin position="230"/>
        <end position="262"/>
    </location>
</feature>
<dbReference type="InterPro" id="IPR002110">
    <property type="entry name" value="Ankyrin_rpt"/>
</dbReference>
<dbReference type="EMBL" id="CAJOBC010001375">
    <property type="protein sequence ID" value="CAF3674716.1"/>
    <property type="molecule type" value="Genomic_DNA"/>
</dbReference>
<protein>
    <recommendedName>
        <fullName evidence="14">Transient receptor potential cation channel subfamily A member 1</fullName>
    </recommendedName>
</protein>
<evidence type="ECO:0000256" key="6">
    <source>
        <dbReference type="ARBA" id="ARBA00023180"/>
    </source>
</evidence>
<gene>
    <name evidence="11" type="ORF">GPM918_LOCUS8083</name>
    <name evidence="12" type="ORF">SRO942_LOCUS8083</name>
</gene>
<dbReference type="PROSITE" id="PS50297">
    <property type="entry name" value="ANK_REP_REGION"/>
    <property type="match status" value="3"/>
</dbReference>
<name>A0A813YX78_9BILA</name>
<keyword evidence="7" id="KW-0407">Ion channel</keyword>
<dbReference type="Proteomes" id="UP000681722">
    <property type="component" value="Unassembled WGS sequence"/>
</dbReference>
<evidence type="ECO:0000256" key="1">
    <source>
        <dbReference type="ARBA" id="ARBA00022448"/>
    </source>
</evidence>
<feature type="transmembrane region" description="Helical" evidence="10">
    <location>
        <begin position="1067"/>
        <end position="1094"/>
    </location>
</feature>
<keyword evidence="10" id="KW-0472">Membrane</keyword>
<dbReference type="GO" id="GO:0034220">
    <property type="term" value="P:monoatomic ion transmembrane transport"/>
    <property type="evidence" value="ECO:0007669"/>
    <property type="project" value="UniProtKB-KW"/>
</dbReference>
<feature type="region of interest" description="Disordered" evidence="9">
    <location>
        <begin position="1"/>
        <end position="21"/>
    </location>
</feature>
<feature type="transmembrane region" description="Helical" evidence="10">
    <location>
        <begin position="844"/>
        <end position="866"/>
    </location>
</feature>
<reference evidence="11" key="1">
    <citation type="submission" date="2021-02" db="EMBL/GenBank/DDBJ databases">
        <authorList>
            <person name="Nowell W R."/>
        </authorList>
    </citation>
    <scope>NUCLEOTIDE SEQUENCE</scope>
</reference>
<dbReference type="PROSITE" id="PS50088">
    <property type="entry name" value="ANK_REPEAT"/>
    <property type="match status" value="4"/>
</dbReference>
<evidence type="ECO:0000256" key="10">
    <source>
        <dbReference type="SAM" id="Phobius"/>
    </source>
</evidence>
<evidence type="ECO:0000256" key="2">
    <source>
        <dbReference type="ARBA" id="ARBA00022606"/>
    </source>
</evidence>
<evidence type="ECO:0000256" key="5">
    <source>
        <dbReference type="ARBA" id="ARBA00023065"/>
    </source>
</evidence>
<keyword evidence="2" id="KW-0716">Sensory transduction</keyword>
<organism evidence="11 13">
    <name type="scientific">Didymodactylos carnosus</name>
    <dbReference type="NCBI Taxonomy" id="1234261"/>
    <lineage>
        <taxon>Eukaryota</taxon>
        <taxon>Metazoa</taxon>
        <taxon>Spiralia</taxon>
        <taxon>Gnathifera</taxon>
        <taxon>Rotifera</taxon>
        <taxon>Eurotatoria</taxon>
        <taxon>Bdelloidea</taxon>
        <taxon>Philodinida</taxon>
        <taxon>Philodinidae</taxon>
        <taxon>Didymodactylos</taxon>
    </lineage>
</organism>
<keyword evidence="13" id="KW-1185">Reference proteome</keyword>
<dbReference type="Proteomes" id="UP000663829">
    <property type="component" value="Unassembled WGS sequence"/>
</dbReference>
<dbReference type="OrthoDB" id="1661883at2759"/>
<dbReference type="SUPFAM" id="SSF48403">
    <property type="entry name" value="Ankyrin repeat"/>
    <property type="match status" value="3"/>
</dbReference>
<evidence type="ECO:0000313" key="12">
    <source>
        <dbReference type="EMBL" id="CAF3674716.1"/>
    </source>
</evidence>
<evidence type="ECO:0000313" key="11">
    <source>
        <dbReference type="EMBL" id="CAF0890266.1"/>
    </source>
</evidence>
<evidence type="ECO:0000256" key="8">
    <source>
        <dbReference type="PROSITE-ProRule" id="PRU00023"/>
    </source>
</evidence>
<keyword evidence="5" id="KW-0406">Ion transport</keyword>
<feature type="repeat" description="ANK" evidence="8">
    <location>
        <begin position="657"/>
        <end position="689"/>
    </location>
</feature>
<keyword evidence="10" id="KW-1133">Transmembrane helix</keyword>
<comment type="caution">
    <text evidence="11">The sequence shown here is derived from an EMBL/GenBank/DDBJ whole genome shotgun (WGS) entry which is preliminary data.</text>
</comment>
<sequence length="1218" mass="139944">MADQEEVVNFDKNESKDETAVPDETVIPDENVQAVAAISVPMETQDLCHVAREGDMTKMRLFVEFSKQNEKCKKRAAEKIDKLDETSLSPLHYAARHQQLGICIILLTNIELSLGANITDDNGRTPIHASVRSNIILNDQLSIEKQNDVFLPETDIGDTINDRDTWLNEYEKIKTAVHPLICFLIKANGDVNKKDKYQLTPLHHAVSRNNLLAVKQLIEMNADFECEDRQGIRPLHLACKEGYYEITDYLLSKGALTTVIDDERYCPIHFACQKGNLNIVQLIKSTITQTDFHQLLVMKTLTNATCLHLAVESGNILLVTLILNEFNNNEDELKQYINQLSDPFGTPFHITAKYDEPEMIRLLYDNHADPYLLNDSSHSSALHIACQFNRCRIVQELKSLTDLKLFEIKDRNGQTPLSTACLSGHLEVIDVLLSNQASINSTDNNRMNPLMLAASTSRTDVLINLFNYLNLSYSLTEKKTLLNQTNKEGKSLFLIAVRTGNIELCEFLLTQPFVQWNTSDKRHWNALHIAARYNYHQIINLLGNNVLVHSQKNYRHLNTGLQSTNSDSDDERDDITTGKFVDAPNDDNQSSPLHIAAFYGNALCIQELLHLNANPLQCNATGQIPLHNACSNGYVVCVELLLDSLKNASDFKYITMHRNSPLITACQHGYSDIVQLLLTREIGIDYEDEKIENPLEIAIRHRQNETVDVLLEHPYAEQWLQARRFNSKIYPIVTPIRTIIRTMPYCMTHTLDKLVLKSEVTDADGNRTQKTKYNYRCIDDYFGYENEKNNLKNYFHRTLYTKSRSSLYRNHPFIIAIDNEQYSLLEHPLAQELMKRKWELYRKIFYLTRLLSFLFLFFLTIFVLTIPAPNALKMVKLRENLTFYAKNTTNSFNPPKFVFYANTLRWIVLILAACNIFKILVEIILYGGLRVIFAQVFGFILYSVAIVAFPPFSITQYTFDMTDWQWQCSAVSVLLGWLNVTLILRSVPFIGDFIVMFESILLNFSSFFLVILPFLIAFTVSTKMIFYNEPSFFTFLSSLKKCSVMVLGEYDYEKLFFSKQIFPLAPFIFFPFIIIMTILMMNLLLGLAIGDIAINMQNARQKANAYRIRELIYIETTLPIKWLKNNITEDQIIEVKLTSITANKQDEIRDEDDNDDNKSTKRIPELQMIYDIVVMLCNQAKSLLTTEINFEQSLKKLLTAKQLNTQLQSMISVDDTII</sequence>
<dbReference type="InterPro" id="IPR036770">
    <property type="entry name" value="Ankyrin_rpt-contain_sf"/>
</dbReference>
<feature type="transmembrane region" description="Helical" evidence="10">
    <location>
        <begin position="904"/>
        <end position="925"/>
    </location>
</feature>
<dbReference type="AlphaFoldDB" id="A0A813YX78"/>
<feature type="repeat" description="ANK" evidence="8">
    <location>
        <begin position="197"/>
        <end position="229"/>
    </location>
</feature>
<dbReference type="Gene3D" id="1.25.40.20">
    <property type="entry name" value="Ankyrin repeat-containing domain"/>
    <property type="match status" value="4"/>
</dbReference>
<keyword evidence="6" id="KW-0325">Glycoprotein</keyword>
<dbReference type="GO" id="GO:1902495">
    <property type="term" value="C:transmembrane transporter complex"/>
    <property type="evidence" value="ECO:0007669"/>
    <property type="project" value="TreeGrafter"/>
</dbReference>
<dbReference type="PANTHER" id="PTHR47143">
    <property type="entry name" value="TRANSIENT RECEPTOR POTENTIAL CATION CHANNEL PROTEIN PAINLESS"/>
    <property type="match status" value="1"/>
</dbReference>
<dbReference type="InterPro" id="IPR052076">
    <property type="entry name" value="TRP_cation_channel"/>
</dbReference>
<accession>A0A813YX78</accession>
<evidence type="ECO:0000256" key="7">
    <source>
        <dbReference type="ARBA" id="ARBA00023303"/>
    </source>
</evidence>
<evidence type="ECO:0000313" key="13">
    <source>
        <dbReference type="Proteomes" id="UP000663829"/>
    </source>
</evidence>
<keyword evidence="4 8" id="KW-0040">ANK repeat</keyword>
<evidence type="ECO:0000256" key="9">
    <source>
        <dbReference type="SAM" id="MobiDB-lite"/>
    </source>
</evidence>
<dbReference type="Pfam" id="PF12796">
    <property type="entry name" value="Ank_2"/>
    <property type="match status" value="6"/>
</dbReference>
<feature type="repeat" description="ANK" evidence="8">
    <location>
        <begin position="412"/>
        <end position="444"/>
    </location>
</feature>
<keyword evidence="10" id="KW-0812">Transmembrane</keyword>
<keyword evidence="1" id="KW-0813">Transport</keyword>
<dbReference type="SMART" id="SM00248">
    <property type="entry name" value="ANK"/>
    <property type="match status" value="15"/>
</dbReference>
<evidence type="ECO:0008006" key="14">
    <source>
        <dbReference type="Google" id="ProtNLM"/>
    </source>
</evidence>